<sequence>MFRVRFPRTAPTGMLFSRKATIISPPTRSISLLAKPPTPLRTHRLTRGFKVTYLKTSNLGTTKFIIQALTGIYCGMVVVTLALFYILYKDANDRQFIPFRDTSFDDKVNSVLAINKDEVCESPRHAVKHYRRLLIDLAKQEYPDLNEEEFDNRYNVPLLSTDFLIQNKTPKFINFYVDMILRYCKCLLSKGEADISIKLLAQVVNDDFLFNKVGDAEKLSASSRILAKITNDPERAIPILTRTIDMLTTNNRSLRVDDNYVLEERSKVSDELVNCLNDLASSLAKLSKSPKTSKKQKGELLNKSLQIYMSELGSLQEMRTSIELGKTNQATYPLFNCDRANLVTMINTIKAHISEVMWAKGYKENAIDWSEQILNDLYLDRFSDARVGTILLHVLSNLELMYTNVKQPEDVERVKQLKHDVRIYDVRNKFDNLSWYDKTLKRMSKVIYAKTPLGLVERSLKGRFDPNQKIQELEEFEDEDDEGFFGTKQKVVRE</sequence>
<dbReference type="AlphaFoldDB" id="A0A367Y463"/>
<dbReference type="Proteomes" id="UP000253472">
    <property type="component" value="Unassembled WGS sequence"/>
</dbReference>
<gene>
    <name evidence="2" type="ORF">Cantr_08321</name>
</gene>
<evidence type="ECO:0000313" key="3">
    <source>
        <dbReference type="Proteomes" id="UP000253472"/>
    </source>
</evidence>
<accession>A0A367Y463</accession>
<reference evidence="2 3" key="1">
    <citation type="submission" date="2018-06" db="EMBL/GenBank/DDBJ databases">
        <title>Whole genome sequencing of Candida tropicalis (genome annotated by CSBL at Korea University).</title>
        <authorList>
            <person name="Ahn J."/>
        </authorList>
    </citation>
    <scope>NUCLEOTIDE SEQUENCE [LARGE SCALE GENOMIC DNA]</scope>
    <source>
        <strain evidence="2 3">ATCC 20962</strain>
    </source>
</reference>
<organism evidence="2 3">
    <name type="scientific">Candida viswanathii</name>
    <dbReference type="NCBI Taxonomy" id="5486"/>
    <lineage>
        <taxon>Eukaryota</taxon>
        <taxon>Fungi</taxon>
        <taxon>Dikarya</taxon>
        <taxon>Ascomycota</taxon>
        <taxon>Saccharomycotina</taxon>
        <taxon>Pichiomycetes</taxon>
        <taxon>Debaryomycetaceae</taxon>
        <taxon>Candida/Lodderomyces clade</taxon>
        <taxon>Candida</taxon>
    </lineage>
</organism>
<name>A0A367Y463_9ASCO</name>
<evidence type="ECO:0000256" key="1">
    <source>
        <dbReference type="SAM" id="Phobius"/>
    </source>
</evidence>
<feature type="transmembrane region" description="Helical" evidence="1">
    <location>
        <begin position="64"/>
        <end position="88"/>
    </location>
</feature>
<keyword evidence="3" id="KW-1185">Reference proteome</keyword>
<dbReference type="EMBL" id="QLNQ01000026">
    <property type="protein sequence ID" value="RCK60627.1"/>
    <property type="molecule type" value="Genomic_DNA"/>
</dbReference>
<keyword evidence="1" id="KW-0472">Membrane</keyword>
<keyword evidence="1" id="KW-0812">Transmembrane</keyword>
<comment type="caution">
    <text evidence="2">The sequence shown here is derived from an EMBL/GenBank/DDBJ whole genome shotgun (WGS) entry which is preliminary data.</text>
</comment>
<dbReference type="OrthoDB" id="4010961at2759"/>
<proteinExistence type="predicted"/>
<dbReference type="STRING" id="5486.A0A367Y463"/>
<protein>
    <submittedName>
        <fullName evidence="2">Uncharacterized protein</fullName>
    </submittedName>
</protein>
<evidence type="ECO:0000313" key="2">
    <source>
        <dbReference type="EMBL" id="RCK60627.1"/>
    </source>
</evidence>
<keyword evidence="1" id="KW-1133">Transmembrane helix</keyword>